<sequence>MQTIKISIKLVRLALSFSNHCRCDEYGLEEFRELIVEDCSEDNAEVSGAIVVEVNAEIEEEEDLNSFGTGIGIGITSIKIPYGNVKMKAANHIK</sequence>
<accession>A0A132A4Q1</accession>
<evidence type="ECO:0000313" key="2">
    <source>
        <dbReference type="Proteomes" id="UP000616769"/>
    </source>
</evidence>
<protein>
    <submittedName>
        <fullName evidence="1">Uncharacterized protein</fullName>
    </submittedName>
</protein>
<dbReference type="EMBL" id="JXLN01010235">
    <property type="protein sequence ID" value="KPM05370.1"/>
    <property type="molecule type" value="Genomic_DNA"/>
</dbReference>
<proteinExistence type="predicted"/>
<comment type="caution">
    <text evidence="1">The sequence shown here is derived from an EMBL/GenBank/DDBJ whole genome shotgun (WGS) entry which is preliminary data.</text>
</comment>
<name>A0A132A4Q1_SARSC</name>
<dbReference type="Proteomes" id="UP000616769">
    <property type="component" value="Unassembled WGS sequence"/>
</dbReference>
<dbReference type="VEuPathDB" id="VectorBase:SSCA003242"/>
<evidence type="ECO:0000313" key="1">
    <source>
        <dbReference type="EMBL" id="KPM05370.1"/>
    </source>
</evidence>
<reference evidence="1 2" key="1">
    <citation type="journal article" date="2015" name="Parasit. Vectors">
        <title>Draft genome of the scabies mite.</title>
        <authorList>
            <person name="Rider S.D.Jr."/>
            <person name="Morgan M.S."/>
            <person name="Arlian L.G."/>
        </authorList>
    </citation>
    <scope>NUCLEOTIDE SEQUENCE [LARGE SCALE GENOMIC DNA]</scope>
    <source>
        <strain evidence="1">Arlian Lab</strain>
    </source>
</reference>
<gene>
    <name evidence="1" type="ORF">QR98_0038320</name>
</gene>
<organism evidence="1 2">
    <name type="scientific">Sarcoptes scabiei</name>
    <name type="common">Itch mite</name>
    <name type="synonym">Acarus scabiei</name>
    <dbReference type="NCBI Taxonomy" id="52283"/>
    <lineage>
        <taxon>Eukaryota</taxon>
        <taxon>Metazoa</taxon>
        <taxon>Ecdysozoa</taxon>
        <taxon>Arthropoda</taxon>
        <taxon>Chelicerata</taxon>
        <taxon>Arachnida</taxon>
        <taxon>Acari</taxon>
        <taxon>Acariformes</taxon>
        <taxon>Sarcoptiformes</taxon>
        <taxon>Astigmata</taxon>
        <taxon>Psoroptidia</taxon>
        <taxon>Sarcoptoidea</taxon>
        <taxon>Sarcoptidae</taxon>
        <taxon>Sarcoptinae</taxon>
        <taxon>Sarcoptes</taxon>
    </lineage>
</organism>
<dbReference type="AlphaFoldDB" id="A0A132A4Q1"/>